<feature type="transmembrane region" description="Helical" evidence="2">
    <location>
        <begin position="661"/>
        <end position="684"/>
    </location>
</feature>
<keyword evidence="2" id="KW-0812">Transmembrane</keyword>
<organism evidence="4 5">
    <name type="scientific">Pedococcus cremeus</name>
    <dbReference type="NCBI Taxonomy" id="587636"/>
    <lineage>
        <taxon>Bacteria</taxon>
        <taxon>Bacillati</taxon>
        <taxon>Actinomycetota</taxon>
        <taxon>Actinomycetes</taxon>
        <taxon>Micrococcales</taxon>
        <taxon>Intrasporangiaceae</taxon>
        <taxon>Pedococcus</taxon>
    </lineage>
</organism>
<feature type="compositionally biased region" description="Low complexity" evidence="1">
    <location>
        <begin position="826"/>
        <end position="838"/>
    </location>
</feature>
<keyword evidence="5" id="KW-1185">Reference proteome</keyword>
<dbReference type="Gene3D" id="3.10.620.30">
    <property type="match status" value="1"/>
</dbReference>
<feature type="transmembrane region" description="Helical" evidence="2">
    <location>
        <begin position="56"/>
        <end position="73"/>
    </location>
</feature>
<keyword evidence="2" id="KW-0472">Membrane</keyword>
<dbReference type="InterPro" id="IPR052901">
    <property type="entry name" value="Bact_TGase-like"/>
</dbReference>
<protein>
    <submittedName>
        <fullName evidence="4">Transglutaminase-like superfamily protein</fullName>
    </submittedName>
</protein>
<feature type="compositionally biased region" description="Polar residues" evidence="1">
    <location>
        <begin position="1"/>
        <end position="16"/>
    </location>
</feature>
<evidence type="ECO:0000259" key="3">
    <source>
        <dbReference type="Pfam" id="PF01841"/>
    </source>
</evidence>
<dbReference type="InterPro" id="IPR002931">
    <property type="entry name" value="Transglutaminase-like"/>
</dbReference>
<dbReference type="SUPFAM" id="SSF54001">
    <property type="entry name" value="Cysteine proteinases"/>
    <property type="match status" value="1"/>
</dbReference>
<dbReference type="EMBL" id="FOHB01000004">
    <property type="protein sequence ID" value="SES28389.1"/>
    <property type="molecule type" value="Genomic_DNA"/>
</dbReference>
<dbReference type="Proteomes" id="UP000199019">
    <property type="component" value="Unassembled WGS sequence"/>
</dbReference>
<feature type="transmembrane region" description="Helical" evidence="2">
    <location>
        <begin position="107"/>
        <end position="127"/>
    </location>
</feature>
<feature type="transmembrane region" description="Helical" evidence="2">
    <location>
        <begin position="79"/>
        <end position="100"/>
    </location>
</feature>
<dbReference type="RefSeq" id="WP_091759007.1">
    <property type="nucleotide sequence ID" value="NZ_FOHB01000004.1"/>
</dbReference>
<feature type="region of interest" description="Disordered" evidence="1">
    <location>
        <begin position="1"/>
        <end position="30"/>
    </location>
</feature>
<evidence type="ECO:0000313" key="4">
    <source>
        <dbReference type="EMBL" id="SES28389.1"/>
    </source>
</evidence>
<dbReference type="STRING" id="587636.SAMN05216199_2757"/>
<feature type="transmembrane region" description="Helical" evidence="2">
    <location>
        <begin position="195"/>
        <end position="213"/>
    </location>
</feature>
<sequence length="850" mass="89031">MSASPGNGRTPGSNPGSGPGADPIAPPREGLVQAQPTLRERAGRGAARLRPGRGDGVDLAFSAALVAVALVGFRTSFFGWTWVVAAAGGLVLGLLVAHVVTSFRLPAVVTLLGVAAAYFLFGGPLAVRGDLVAGVIPTGRTFADLANALVHGWKRLVTMLPPVDAIGALHALPLALGLVGAAVTYTVARRWRSPYAVVPAPLALLALVIGLGTLEPASLLVQGVVFALLAIGWMVLRASRTRAPLQNGAGRGARAGLATGLLAVAAVAGYAAGPHLPGAQADARLVARSAVSPPFDVAQFPSPLAGFRRYTEPNVAQLWNRDLLRVQGLPEGTPLRFATLDAYDGSVWGASNRANNGSQVPGAAFQQVGSRVAAAGEGKPVTATVTVPQDGYRDVWLPTAGTVTGVSFQGRRAEQLASRLWLNVDTSTAVVPDRVGPGDSYTLSALLPQTPSGLPKSLALDSGSLTEGADLGFLDSKVDAWTGDAGDPWAQLVAVARTMSSDGAYTDGGTKNIVERNYLPGHNLGRIARFVGTTQLAGNDEQYAATLALVANRLNIPARVVMGAITPADGVVQGKDVHAWVEVRDAKGAWVPVLPKEFVPDRNKKPNQLQTRTEEKKVGAVVPPPAGVNPPSVLQGPDQAQNATNLKKPPKKLLDPSSWPWWLRVLVLYVLLPVLALLAVYGAIRGLKAWRRRRHATRGPAAARIAWAWADLMATARSYGHAVPRRATRLEQAEALGGRADTHALATAANAHVFGPDEPGAEEAHAYWQLTGSARRDLRSGADVWRRLRADVDVRPLFARAPGHASRGASTRSPKDSRPGGPTPNGPTSTSPTSTSPTRRLRPTRRATAS</sequence>
<feature type="transmembrane region" description="Helical" evidence="2">
    <location>
        <begin position="219"/>
        <end position="236"/>
    </location>
</feature>
<feature type="transmembrane region" description="Helical" evidence="2">
    <location>
        <begin position="165"/>
        <end position="188"/>
    </location>
</feature>
<gene>
    <name evidence="4" type="ORF">SAMN05216199_2757</name>
</gene>
<reference evidence="5" key="1">
    <citation type="submission" date="2016-10" db="EMBL/GenBank/DDBJ databases">
        <authorList>
            <person name="Varghese N."/>
            <person name="Submissions S."/>
        </authorList>
    </citation>
    <scope>NUCLEOTIDE SEQUENCE [LARGE SCALE GENOMIC DNA]</scope>
    <source>
        <strain evidence="5">CGMCC 1.6963</strain>
    </source>
</reference>
<feature type="region of interest" description="Disordered" evidence="1">
    <location>
        <begin position="799"/>
        <end position="850"/>
    </location>
</feature>
<accession>A0A1H9W3M9</accession>
<dbReference type="AlphaFoldDB" id="A0A1H9W3M9"/>
<evidence type="ECO:0000256" key="1">
    <source>
        <dbReference type="SAM" id="MobiDB-lite"/>
    </source>
</evidence>
<dbReference type="OrthoDB" id="3651060at2"/>
<feature type="region of interest" description="Disordered" evidence="1">
    <location>
        <begin position="601"/>
        <end position="652"/>
    </location>
</feature>
<proteinExistence type="predicted"/>
<feature type="transmembrane region" description="Helical" evidence="2">
    <location>
        <begin position="257"/>
        <end position="276"/>
    </location>
</feature>
<dbReference type="PANTHER" id="PTHR42736">
    <property type="entry name" value="PROTEIN-GLUTAMINE GAMMA-GLUTAMYLTRANSFERASE"/>
    <property type="match status" value="1"/>
</dbReference>
<dbReference type="InterPro" id="IPR038765">
    <property type="entry name" value="Papain-like_cys_pep_sf"/>
</dbReference>
<dbReference type="Pfam" id="PF01841">
    <property type="entry name" value="Transglut_core"/>
    <property type="match status" value="1"/>
</dbReference>
<dbReference type="PANTHER" id="PTHR42736:SF1">
    <property type="entry name" value="PROTEIN-GLUTAMINE GAMMA-GLUTAMYLTRANSFERASE"/>
    <property type="match status" value="1"/>
</dbReference>
<evidence type="ECO:0000256" key="2">
    <source>
        <dbReference type="SAM" id="Phobius"/>
    </source>
</evidence>
<evidence type="ECO:0000313" key="5">
    <source>
        <dbReference type="Proteomes" id="UP000199019"/>
    </source>
</evidence>
<keyword evidence="2" id="KW-1133">Transmembrane helix</keyword>
<feature type="compositionally biased region" description="Basic residues" evidence="1">
    <location>
        <begin position="839"/>
        <end position="850"/>
    </location>
</feature>
<name>A0A1H9W3M9_9MICO</name>
<feature type="domain" description="Transglutaminase-like" evidence="3">
    <location>
        <begin position="535"/>
        <end position="593"/>
    </location>
</feature>